<dbReference type="OrthoDB" id="7605323at2"/>
<feature type="domain" description="VWFA" evidence="1">
    <location>
        <begin position="14"/>
        <end position="240"/>
    </location>
</feature>
<dbReference type="InterPro" id="IPR002035">
    <property type="entry name" value="VWF_A"/>
</dbReference>
<dbReference type="RefSeq" id="WP_121278130.1">
    <property type="nucleotide sequence ID" value="NZ_RBZV01000004.1"/>
</dbReference>
<dbReference type="EMBL" id="RBZV01000004">
    <property type="protein sequence ID" value="RKP48282.1"/>
    <property type="molecule type" value="Genomic_DNA"/>
</dbReference>
<gene>
    <name evidence="2" type="ORF">D7S89_13230</name>
</gene>
<dbReference type="InterPro" id="IPR036465">
    <property type="entry name" value="vWFA_dom_sf"/>
</dbReference>
<reference evidence="2 3" key="1">
    <citation type="submission" date="2018-10" db="EMBL/GenBank/DDBJ databases">
        <title>Paraburkholderia sp. 7MK8-2, isolated from soil.</title>
        <authorList>
            <person name="Gao Z.-H."/>
            <person name="Qiu L.-H."/>
        </authorList>
    </citation>
    <scope>NUCLEOTIDE SEQUENCE [LARGE SCALE GENOMIC DNA]</scope>
    <source>
        <strain evidence="2 3">7MK8-2</strain>
    </source>
</reference>
<dbReference type="Proteomes" id="UP000280434">
    <property type="component" value="Unassembled WGS sequence"/>
</dbReference>
<dbReference type="PROSITE" id="PS50234">
    <property type="entry name" value="VWFA"/>
    <property type="match status" value="1"/>
</dbReference>
<name>A0A494XEH4_9BURK</name>
<organism evidence="2 3">
    <name type="scientific">Trinickia fusca</name>
    <dbReference type="NCBI Taxonomy" id="2419777"/>
    <lineage>
        <taxon>Bacteria</taxon>
        <taxon>Pseudomonadati</taxon>
        <taxon>Pseudomonadota</taxon>
        <taxon>Betaproteobacteria</taxon>
        <taxon>Burkholderiales</taxon>
        <taxon>Burkholderiaceae</taxon>
        <taxon>Trinickia</taxon>
    </lineage>
</organism>
<dbReference type="SUPFAM" id="SSF53300">
    <property type="entry name" value="vWA-like"/>
    <property type="match status" value="1"/>
</dbReference>
<protein>
    <submittedName>
        <fullName evidence="2">VWA domain-containing protein</fullName>
    </submittedName>
</protein>
<evidence type="ECO:0000313" key="2">
    <source>
        <dbReference type="EMBL" id="RKP48282.1"/>
    </source>
</evidence>
<dbReference type="Gene3D" id="3.40.50.410">
    <property type="entry name" value="von Willebrand factor, type A domain"/>
    <property type="match status" value="1"/>
</dbReference>
<evidence type="ECO:0000259" key="1">
    <source>
        <dbReference type="PROSITE" id="PS50234"/>
    </source>
</evidence>
<dbReference type="AlphaFoldDB" id="A0A494XEH4"/>
<sequence>MAYQAAIQRSDPTALLFLVDQSRSMEDRMAGSERTKAQFVADVLNRTLATLIVRCRKSDGVRDYFNVGVLGYGGDSVTNGFHGVLSQTTLQPISVVEANPLRIEERKRKVDDGAGGLVDQLTKFPVWFEPKADGGTPMRAAIMAAAEALAGWCDAHPRSYPPTVLHVTDGDSTDGDPEELADTLRQFQTEDGNVLLLNLHVSSQAGQPVQFPASENALADQYAKLLFRMSSQLPEHLVRVAQEKGIAASFESRGFMFNAEAEQIVNFFDIGTRASQLR</sequence>
<comment type="caution">
    <text evidence="2">The sequence shown here is derived from an EMBL/GenBank/DDBJ whole genome shotgun (WGS) entry which is preliminary data.</text>
</comment>
<accession>A0A494XEH4</accession>
<proteinExistence type="predicted"/>
<evidence type="ECO:0000313" key="3">
    <source>
        <dbReference type="Proteomes" id="UP000280434"/>
    </source>
</evidence>
<keyword evidence="3" id="KW-1185">Reference proteome</keyword>